<proteinExistence type="predicted"/>
<gene>
    <name evidence="1" type="ORF">CM19_12790</name>
</gene>
<dbReference type="RefSeq" id="WP_048100717.1">
    <property type="nucleotide sequence ID" value="NZ_JFZT01000066.1"/>
</dbReference>
<evidence type="ECO:0000313" key="2">
    <source>
        <dbReference type="Proteomes" id="UP000024332"/>
    </source>
</evidence>
<dbReference type="OrthoDB" id="40628at2157"/>
<reference evidence="1 2" key="1">
    <citation type="submission" date="2014-03" db="EMBL/GenBank/DDBJ databases">
        <title>Draft genome sequence of the novel thermoacidophilic archaea Acidianus copahuensis ALE1 strain, isolated from Copahue volcanic area in Neuquen Argentina.</title>
        <authorList>
            <person name="Urbieta M.S."/>
            <person name="Rascovan N."/>
            <person name="Castro C."/>
            <person name="Revale S."/>
            <person name="Giaveno M.A."/>
            <person name="Vazquez M.P."/>
            <person name="Donati E.R."/>
        </authorList>
    </citation>
    <scope>NUCLEOTIDE SEQUENCE [LARGE SCALE GENOMIC DNA]</scope>
    <source>
        <strain evidence="1 2">ALE1</strain>
    </source>
</reference>
<sequence>MSSIIDVILELFTIKDIVRKEIQKPLNEEILDIIYDINPSKKEANIDEILKSYNAKDMLELVNKIKDSMVKK</sequence>
<dbReference type="AlphaFoldDB" id="A0A031LHG8"/>
<comment type="caution">
    <text evidence="1">The sequence shown here is derived from an EMBL/GenBank/DDBJ whole genome shotgun (WGS) entry which is preliminary data.</text>
</comment>
<accession>A0A031LHG8</accession>
<protein>
    <submittedName>
        <fullName evidence="1">Uncharacterized protein</fullName>
    </submittedName>
</protein>
<name>A0A031LHG8_9CREN</name>
<dbReference type="STRING" id="1160895.CM19_12790"/>
<organism evidence="1 2">
    <name type="scientific">Candidatus Acidianus copahuensis</name>
    <dbReference type="NCBI Taxonomy" id="1160895"/>
    <lineage>
        <taxon>Archaea</taxon>
        <taxon>Thermoproteota</taxon>
        <taxon>Thermoprotei</taxon>
        <taxon>Sulfolobales</taxon>
        <taxon>Sulfolobaceae</taxon>
        <taxon>Acidianus</taxon>
    </lineage>
</organism>
<dbReference type="EMBL" id="JFZT01000066">
    <property type="protein sequence ID" value="EZQ01602.1"/>
    <property type="molecule type" value="Genomic_DNA"/>
</dbReference>
<keyword evidence="2" id="KW-1185">Reference proteome</keyword>
<dbReference type="Proteomes" id="UP000024332">
    <property type="component" value="Unassembled WGS sequence"/>
</dbReference>
<evidence type="ECO:0000313" key="1">
    <source>
        <dbReference type="EMBL" id="EZQ01602.1"/>
    </source>
</evidence>